<dbReference type="InterPro" id="IPR024607">
    <property type="entry name" value="Sulfatase_CS"/>
</dbReference>
<dbReference type="Gene3D" id="3.30.1120.10">
    <property type="match status" value="1"/>
</dbReference>
<evidence type="ECO:0000313" key="8">
    <source>
        <dbReference type="Proteomes" id="UP000664303"/>
    </source>
</evidence>
<dbReference type="SUPFAM" id="SSF53649">
    <property type="entry name" value="Alkaline phosphatase-like"/>
    <property type="match status" value="1"/>
</dbReference>
<keyword evidence="4" id="KW-0106">Calcium</keyword>
<protein>
    <submittedName>
        <fullName evidence="7">Arylsulfatase</fullName>
    </submittedName>
</protein>
<dbReference type="EMBL" id="JAFKCZ010000004">
    <property type="protein sequence ID" value="MBN7796169.1"/>
    <property type="molecule type" value="Genomic_DNA"/>
</dbReference>
<accession>A0A939II36</accession>
<reference evidence="7" key="1">
    <citation type="submission" date="2021-02" db="EMBL/GenBank/DDBJ databases">
        <title>PHA producing bacteria isolated from coastal sediment in Guangdong, Shenzhen.</title>
        <authorList>
            <person name="Zheng W."/>
            <person name="Yu S."/>
            <person name="Huang Y."/>
        </authorList>
    </citation>
    <scope>NUCLEOTIDE SEQUENCE</scope>
    <source>
        <strain evidence="7">TN14-10</strain>
    </source>
</reference>
<feature type="signal peptide" evidence="5">
    <location>
        <begin position="1"/>
        <end position="21"/>
    </location>
</feature>
<evidence type="ECO:0000259" key="6">
    <source>
        <dbReference type="Pfam" id="PF00884"/>
    </source>
</evidence>
<evidence type="ECO:0000313" key="7">
    <source>
        <dbReference type="EMBL" id="MBN7796169.1"/>
    </source>
</evidence>
<evidence type="ECO:0000256" key="1">
    <source>
        <dbReference type="ARBA" id="ARBA00008779"/>
    </source>
</evidence>
<dbReference type="InterPro" id="IPR017850">
    <property type="entry name" value="Alkaline_phosphatase_core_sf"/>
</dbReference>
<dbReference type="PANTHER" id="PTHR42693">
    <property type="entry name" value="ARYLSULFATASE FAMILY MEMBER"/>
    <property type="match status" value="1"/>
</dbReference>
<dbReference type="AlphaFoldDB" id="A0A939II36"/>
<sequence>MSRLFLTIVLVLLSIAGVASEDSRPNIVLIVVDDMGYTDMGAFGGEIKTPNLDALAFGGLRLTNFYTAPTCSPTRAMLMTGVDNHLVGLGNMKELLSPNQKGRPGYEGYLNKRAASMAEILKREGYNTYMTGKWHLGFEESQSPAGHGFERSFALLNGGGGHFDNLGMFGTPATYRRDGRMTALPEDFYSTRFYTEEMIRYLEKDRGNGKPFFAYLAFSAPHWPLQAPEESIARYRGRYDRGYDHLQGERLKGAVEQGVVAQGAKLAPRFPGERAWDALNEEERRVEARKMEIYAAMVDDVDRYVGELVEYLVQVGEYDDTIIFFMSDNGAEGHEPKVEYGFGGMITWIEKCCDNSYENLGRADSYVMLGPNWARATGAPFKHFKGATSEGGIRAPAFLSYSRLAPSSPLSSRFVSVKDVMPTLLSMAGVQYAAGAFSDRTVVPPSGSSFLDQAPDKIAEMGWELAGKRAYRYGDWKVVFQPEPWGNGKWQLYNLKQDPAEEVDLANTERTVLEQLVQRWESYAQRNGVVLPDRVSGY</sequence>
<keyword evidence="8" id="KW-1185">Reference proteome</keyword>
<feature type="domain" description="Sulfatase N-terminal" evidence="6">
    <location>
        <begin position="25"/>
        <end position="430"/>
    </location>
</feature>
<evidence type="ECO:0000256" key="3">
    <source>
        <dbReference type="ARBA" id="ARBA00022801"/>
    </source>
</evidence>
<gene>
    <name evidence="7" type="ORF">JYP50_06195</name>
</gene>
<dbReference type="CDD" id="cd16025">
    <property type="entry name" value="PAS_like"/>
    <property type="match status" value="1"/>
</dbReference>
<dbReference type="Pfam" id="PF00884">
    <property type="entry name" value="Sulfatase"/>
    <property type="match status" value="1"/>
</dbReference>
<dbReference type="InterPro" id="IPR050738">
    <property type="entry name" value="Sulfatase"/>
</dbReference>
<keyword evidence="3" id="KW-0378">Hydrolase</keyword>
<dbReference type="GO" id="GO:0004065">
    <property type="term" value="F:arylsulfatase activity"/>
    <property type="evidence" value="ECO:0007669"/>
    <property type="project" value="TreeGrafter"/>
</dbReference>
<evidence type="ECO:0000256" key="5">
    <source>
        <dbReference type="SAM" id="SignalP"/>
    </source>
</evidence>
<feature type="chain" id="PRO_5037988954" evidence="5">
    <location>
        <begin position="22"/>
        <end position="538"/>
    </location>
</feature>
<keyword evidence="2" id="KW-0479">Metal-binding</keyword>
<dbReference type="PROSITE" id="PS00523">
    <property type="entry name" value="SULFATASE_1"/>
    <property type="match status" value="1"/>
</dbReference>
<proteinExistence type="inferred from homology"/>
<evidence type="ECO:0000256" key="2">
    <source>
        <dbReference type="ARBA" id="ARBA00022723"/>
    </source>
</evidence>
<evidence type="ECO:0000256" key="4">
    <source>
        <dbReference type="ARBA" id="ARBA00022837"/>
    </source>
</evidence>
<name>A0A939II36_9GAMM</name>
<dbReference type="Gene3D" id="3.40.720.10">
    <property type="entry name" value="Alkaline Phosphatase, subunit A"/>
    <property type="match status" value="1"/>
</dbReference>
<dbReference type="RefSeq" id="WP_206559613.1">
    <property type="nucleotide sequence ID" value="NZ_JAFKCZ010000004.1"/>
</dbReference>
<dbReference type="Proteomes" id="UP000664303">
    <property type="component" value="Unassembled WGS sequence"/>
</dbReference>
<keyword evidence="5" id="KW-0732">Signal</keyword>
<comment type="caution">
    <text evidence="7">The sequence shown here is derived from an EMBL/GenBank/DDBJ whole genome shotgun (WGS) entry which is preliminary data.</text>
</comment>
<comment type="similarity">
    <text evidence="1">Belongs to the sulfatase family.</text>
</comment>
<dbReference type="InterPro" id="IPR000917">
    <property type="entry name" value="Sulfatase_N"/>
</dbReference>
<organism evidence="7 8">
    <name type="scientific">Parahaliea mediterranea</name>
    <dbReference type="NCBI Taxonomy" id="651086"/>
    <lineage>
        <taxon>Bacteria</taxon>
        <taxon>Pseudomonadati</taxon>
        <taxon>Pseudomonadota</taxon>
        <taxon>Gammaproteobacteria</taxon>
        <taxon>Cellvibrionales</taxon>
        <taxon>Halieaceae</taxon>
        <taxon>Parahaliea</taxon>
    </lineage>
</organism>
<dbReference type="GO" id="GO:0046872">
    <property type="term" value="F:metal ion binding"/>
    <property type="evidence" value="ECO:0007669"/>
    <property type="project" value="UniProtKB-KW"/>
</dbReference>
<dbReference type="PANTHER" id="PTHR42693:SF33">
    <property type="entry name" value="ARYLSULFATASE"/>
    <property type="match status" value="1"/>
</dbReference>